<organism evidence="1 2">
    <name type="scientific">Dubosiella muris</name>
    <dbReference type="NCBI Taxonomy" id="3038133"/>
    <lineage>
        <taxon>Bacteria</taxon>
        <taxon>Bacillati</taxon>
        <taxon>Bacillota</taxon>
        <taxon>Erysipelotrichia</taxon>
        <taxon>Erysipelotrichales</taxon>
        <taxon>Erysipelotrichaceae</taxon>
        <taxon>Dubosiella</taxon>
    </lineage>
</organism>
<evidence type="ECO:0000313" key="2">
    <source>
        <dbReference type="Proteomes" id="UP000308836"/>
    </source>
</evidence>
<gene>
    <name evidence="1" type="ORF">E5336_02890</name>
</gene>
<keyword evidence="1" id="KW-0378">Hydrolase</keyword>
<evidence type="ECO:0000313" key="1">
    <source>
        <dbReference type="EMBL" id="TGY66750.1"/>
    </source>
</evidence>
<protein>
    <submittedName>
        <fullName evidence="1">Cysteine hydrolase</fullName>
    </submittedName>
</protein>
<dbReference type="Proteomes" id="UP000308836">
    <property type="component" value="Unassembled WGS sequence"/>
</dbReference>
<keyword evidence="2" id="KW-1185">Reference proteome</keyword>
<name>A0AC61R9M1_9FIRM</name>
<sequence length="200" mass="22260">MTKENRKKETALSLDKPVVFVVDMVNGFLHEGALSDKRIETIVPAIEKLIRDKGYPAVFVCDSHTGDAREFAAYPPHCVQDSHEAAVIDALSPYARDVLPKNSTNTFMAPAFQQRLPELLETYRDFVITGCCTDLCVLQFALSLQSYLNENDDRNHRVIVPANAVETFHLDGTHEAEAWNAMALANMAANGIVVPERIED</sequence>
<accession>A0AC61R9M1</accession>
<reference evidence="1" key="1">
    <citation type="submission" date="2019-04" db="EMBL/GenBank/DDBJ databases">
        <title>Microbes associate with the intestines of laboratory mice.</title>
        <authorList>
            <person name="Navarre W."/>
            <person name="Wong E."/>
            <person name="Huang K."/>
            <person name="Tropini C."/>
            <person name="Ng K."/>
            <person name="Yu B."/>
        </authorList>
    </citation>
    <scope>NUCLEOTIDE SEQUENCE</scope>
    <source>
        <strain evidence="1">NM09_H32</strain>
    </source>
</reference>
<proteinExistence type="predicted"/>
<dbReference type="EMBL" id="SRYG01000004">
    <property type="protein sequence ID" value="TGY66750.1"/>
    <property type="molecule type" value="Genomic_DNA"/>
</dbReference>
<comment type="caution">
    <text evidence="1">The sequence shown here is derived from an EMBL/GenBank/DDBJ whole genome shotgun (WGS) entry which is preliminary data.</text>
</comment>